<gene>
    <name evidence="2" type="ORF">FU658_04575</name>
</gene>
<dbReference type="EMBL" id="VRTS01000002">
    <property type="protein sequence ID" value="TXK65066.1"/>
    <property type="molecule type" value="Genomic_DNA"/>
</dbReference>
<dbReference type="PANTHER" id="PTHR12788:SF10">
    <property type="entry name" value="PROTEIN-TYROSINE SULFOTRANSFERASE"/>
    <property type="match status" value="1"/>
</dbReference>
<comment type="caution">
    <text evidence="2">The sequence shown here is derived from an EMBL/GenBank/DDBJ whole genome shotgun (WGS) entry which is preliminary data.</text>
</comment>
<dbReference type="AlphaFoldDB" id="A0A5C8KU99"/>
<dbReference type="OrthoDB" id="9766687at2"/>
<dbReference type="Pfam" id="PF13469">
    <property type="entry name" value="Sulfotransfer_3"/>
    <property type="match status" value="1"/>
</dbReference>
<dbReference type="PANTHER" id="PTHR12788">
    <property type="entry name" value="PROTEIN-TYROSINE SULFOTRANSFERASE 2"/>
    <property type="match status" value="1"/>
</dbReference>
<reference evidence="2 3" key="1">
    <citation type="submission" date="2019-08" db="EMBL/GenBank/DDBJ databases">
        <authorList>
            <person name="Karlyshev A.V."/>
        </authorList>
    </citation>
    <scope>NUCLEOTIDE SEQUENCE [LARGE SCALE GENOMIC DNA]</scope>
    <source>
        <strain evidence="2 3">Alg18-2.2</strain>
    </source>
</reference>
<evidence type="ECO:0000256" key="1">
    <source>
        <dbReference type="ARBA" id="ARBA00022679"/>
    </source>
</evidence>
<sequence length="498" mass="54357">MERPALCGPFPFWPRTIPGFPRRHRNRMTSSSNLPPPISWHAHPDPQLEALLARADPASLRQALDNPGVRADSFARLRVVDALYRCDPGDEQLEWRWLQEMLLSNRPAAAWPVVQRWPQAPGTGFERLFLAAQVAQIAAPRGEAARRYQTLLQAFPDRVDAWQKALEFDPGLPVDQSGMERLDAWTSGPDAYACEKAAFARSSLLRTAAPSESFALAMKAQALKQARIGRWNLDALVGQLAGDRAAVPVPVSGSASPGVRPVFIVGLPRSGTTLLSAMLAAHPRVSTAGEQGLVAALAMGPARSQVLSGAAHGGLYQDWYLAAVGDLTDGADVVVDKMPLNAEHVGIILAAFPDALVVHIERDLPDVAASIHLHDFDFGCGFSMSAGDIGAYAGVISRHLSHWRERAPGRVLEVAYEALTQDAPKALSPVLERLGLAWDARMADFWKRPQSVATFSEAQVRRPLNRDAVGAWRRYLPAAEGFMRELEAQHRFRRDATG</sequence>
<accession>A0A5C8KU99</accession>
<protein>
    <submittedName>
        <fullName evidence="2">Sulfotransferase</fullName>
    </submittedName>
</protein>
<organism evidence="2 3">
    <name type="scientific">Alkalisalibacterium limincola</name>
    <dbReference type="NCBI Taxonomy" id="2699169"/>
    <lineage>
        <taxon>Bacteria</taxon>
        <taxon>Pseudomonadati</taxon>
        <taxon>Pseudomonadota</taxon>
        <taxon>Gammaproteobacteria</taxon>
        <taxon>Lysobacterales</taxon>
        <taxon>Lysobacteraceae</taxon>
        <taxon>Alkalisalibacterium</taxon>
    </lineage>
</organism>
<evidence type="ECO:0000313" key="3">
    <source>
        <dbReference type="Proteomes" id="UP000321248"/>
    </source>
</evidence>
<proteinExistence type="predicted"/>
<dbReference type="InterPro" id="IPR027417">
    <property type="entry name" value="P-loop_NTPase"/>
</dbReference>
<dbReference type="Proteomes" id="UP000321248">
    <property type="component" value="Unassembled WGS sequence"/>
</dbReference>
<dbReference type="Gene3D" id="3.40.50.300">
    <property type="entry name" value="P-loop containing nucleotide triphosphate hydrolases"/>
    <property type="match status" value="1"/>
</dbReference>
<evidence type="ECO:0000313" key="2">
    <source>
        <dbReference type="EMBL" id="TXK65066.1"/>
    </source>
</evidence>
<dbReference type="GO" id="GO:0008476">
    <property type="term" value="F:protein-tyrosine sulfotransferase activity"/>
    <property type="evidence" value="ECO:0007669"/>
    <property type="project" value="InterPro"/>
</dbReference>
<dbReference type="SUPFAM" id="SSF52540">
    <property type="entry name" value="P-loop containing nucleoside triphosphate hydrolases"/>
    <property type="match status" value="1"/>
</dbReference>
<name>A0A5C8KU99_9GAMM</name>
<keyword evidence="3" id="KW-1185">Reference proteome</keyword>
<keyword evidence="1" id="KW-0808">Transferase</keyword>
<dbReference type="InterPro" id="IPR026634">
    <property type="entry name" value="TPST-like"/>
</dbReference>